<comment type="caution">
    <text evidence="1">The sequence shown here is derived from an EMBL/GenBank/DDBJ whole genome shotgun (WGS) entry which is preliminary data.</text>
</comment>
<keyword evidence="2" id="KW-1185">Reference proteome</keyword>
<accession>A0A9J5Z0M8</accession>
<evidence type="ECO:0000313" key="1">
    <source>
        <dbReference type="EMBL" id="KAG5604654.1"/>
    </source>
</evidence>
<sequence>MSTNAYITRVSSAINKPALVPKFTTHDEIVTNEIKCLKNLVELGINELTLLINDKGLVTMNRFLLKNNKSKVMRPHNSNRHGHNMEANSTTDLLAKHSHQQDIEQHYYTPNQLPHTVKESYLFEKMGAWGVAQPLNLSRAKK</sequence>
<reference evidence="1 2" key="1">
    <citation type="submission" date="2020-09" db="EMBL/GenBank/DDBJ databases">
        <title>De no assembly of potato wild relative species, Solanum commersonii.</title>
        <authorList>
            <person name="Cho K."/>
        </authorList>
    </citation>
    <scope>NUCLEOTIDE SEQUENCE [LARGE SCALE GENOMIC DNA]</scope>
    <source>
        <strain evidence="1">LZ3.2</strain>
        <tissue evidence="1">Leaf</tissue>
    </source>
</reference>
<gene>
    <name evidence="1" type="ORF">H5410_026146</name>
</gene>
<proteinExistence type="predicted"/>
<protein>
    <submittedName>
        <fullName evidence="1">Uncharacterized protein</fullName>
    </submittedName>
</protein>
<evidence type="ECO:0000313" key="2">
    <source>
        <dbReference type="Proteomes" id="UP000824120"/>
    </source>
</evidence>
<dbReference type="EMBL" id="JACXVP010000005">
    <property type="protein sequence ID" value="KAG5604654.1"/>
    <property type="molecule type" value="Genomic_DNA"/>
</dbReference>
<dbReference type="AlphaFoldDB" id="A0A9J5Z0M8"/>
<name>A0A9J5Z0M8_SOLCO</name>
<organism evidence="1 2">
    <name type="scientific">Solanum commersonii</name>
    <name type="common">Commerson's wild potato</name>
    <name type="synonym">Commerson's nightshade</name>
    <dbReference type="NCBI Taxonomy" id="4109"/>
    <lineage>
        <taxon>Eukaryota</taxon>
        <taxon>Viridiplantae</taxon>
        <taxon>Streptophyta</taxon>
        <taxon>Embryophyta</taxon>
        <taxon>Tracheophyta</taxon>
        <taxon>Spermatophyta</taxon>
        <taxon>Magnoliopsida</taxon>
        <taxon>eudicotyledons</taxon>
        <taxon>Gunneridae</taxon>
        <taxon>Pentapetalae</taxon>
        <taxon>asterids</taxon>
        <taxon>lamiids</taxon>
        <taxon>Solanales</taxon>
        <taxon>Solanaceae</taxon>
        <taxon>Solanoideae</taxon>
        <taxon>Solaneae</taxon>
        <taxon>Solanum</taxon>
    </lineage>
</organism>
<dbReference type="Proteomes" id="UP000824120">
    <property type="component" value="Chromosome 5"/>
</dbReference>